<proteinExistence type="predicted"/>
<reference evidence="3" key="1">
    <citation type="submission" date="2020-06" db="EMBL/GenBank/DDBJ databases">
        <title>WGS assembly of Ceratodon purpureus strain R40.</title>
        <authorList>
            <person name="Carey S.B."/>
            <person name="Jenkins J."/>
            <person name="Shu S."/>
            <person name="Lovell J.T."/>
            <person name="Sreedasyam A."/>
            <person name="Maumus F."/>
            <person name="Tiley G.P."/>
            <person name="Fernandez-Pozo N."/>
            <person name="Barry K."/>
            <person name="Chen C."/>
            <person name="Wang M."/>
            <person name="Lipzen A."/>
            <person name="Daum C."/>
            <person name="Saski C.A."/>
            <person name="Payton A.C."/>
            <person name="Mcbreen J.C."/>
            <person name="Conrad R.E."/>
            <person name="Kollar L.M."/>
            <person name="Olsson S."/>
            <person name="Huttunen S."/>
            <person name="Landis J.B."/>
            <person name="Wickett N.J."/>
            <person name="Johnson M.G."/>
            <person name="Rensing S.A."/>
            <person name="Grimwood J."/>
            <person name="Schmutz J."/>
            <person name="Mcdaniel S.F."/>
        </authorList>
    </citation>
    <scope>NUCLEOTIDE SEQUENCE</scope>
    <source>
        <strain evidence="3">R40</strain>
    </source>
</reference>
<evidence type="ECO:0000256" key="1">
    <source>
        <dbReference type="SAM" id="MobiDB-lite"/>
    </source>
</evidence>
<dbReference type="SUPFAM" id="SSF53474">
    <property type="entry name" value="alpha/beta-Hydrolases"/>
    <property type="match status" value="1"/>
</dbReference>
<feature type="region of interest" description="Disordered" evidence="1">
    <location>
        <begin position="29"/>
        <end position="57"/>
    </location>
</feature>
<protein>
    <recommendedName>
        <fullName evidence="2">Fungal lipase-type domain-containing protein</fullName>
    </recommendedName>
</protein>
<dbReference type="Gene3D" id="3.40.50.1820">
    <property type="entry name" value="alpha/beta hydrolase"/>
    <property type="match status" value="1"/>
</dbReference>
<dbReference type="EMBL" id="CM026424">
    <property type="protein sequence ID" value="KAG0579929.1"/>
    <property type="molecule type" value="Genomic_DNA"/>
</dbReference>
<dbReference type="PANTHER" id="PTHR31479">
    <property type="entry name" value="ALPHA/BETA-HYDROLASES SUPERFAMILY PROTEIN"/>
    <property type="match status" value="1"/>
</dbReference>
<dbReference type="AlphaFoldDB" id="A0A8T0IAE4"/>
<feature type="domain" description="Fungal lipase-type" evidence="2">
    <location>
        <begin position="126"/>
        <end position="165"/>
    </location>
</feature>
<name>A0A8T0IAE4_CERPU</name>
<dbReference type="PANTHER" id="PTHR31479:SF2">
    <property type="entry name" value="ALPHA_BETA-HYDROLASES SUPERFAMILY PROTEIN"/>
    <property type="match status" value="1"/>
</dbReference>
<gene>
    <name evidence="3" type="ORF">KC19_4G135600</name>
</gene>
<evidence type="ECO:0000313" key="4">
    <source>
        <dbReference type="Proteomes" id="UP000822688"/>
    </source>
</evidence>
<evidence type="ECO:0000313" key="3">
    <source>
        <dbReference type="EMBL" id="KAG0579929.1"/>
    </source>
</evidence>
<feature type="compositionally biased region" description="Acidic residues" evidence="1">
    <location>
        <begin position="31"/>
        <end position="56"/>
    </location>
</feature>
<dbReference type="InterPro" id="IPR029058">
    <property type="entry name" value="AB_hydrolase_fold"/>
</dbReference>
<keyword evidence="4" id="KW-1185">Reference proteome</keyword>
<evidence type="ECO:0000259" key="2">
    <source>
        <dbReference type="Pfam" id="PF01764"/>
    </source>
</evidence>
<dbReference type="Proteomes" id="UP000822688">
    <property type="component" value="Chromosome 4"/>
</dbReference>
<organism evidence="3 4">
    <name type="scientific">Ceratodon purpureus</name>
    <name type="common">Fire moss</name>
    <name type="synonym">Dicranum purpureum</name>
    <dbReference type="NCBI Taxonomy" id="3225"/>
    <lineage>
        <taxon>Eukaryota</taxon>
        <taxon>Viridiplantae</taxon>
        <taxon>Streptophyta</taxon>
        <taxon>Embryophyta</taxon>
        <taxon>Bryophyta</taxon>
        <taxon>Bryophytina</taxon>
        <taxon>Bryopsida</taxon>
        <taxon>Dicranidae</taxon>
        <taxon>Pseudoditrichales</taxon>
        <taxon>Ditrichaceae</taxon>
        <taxon>Ceratodon</taxon>
    </lineage>
</organism>
<sequence>MMRNLLRDLVRNLVRNLVTNLVRNLVRNLLPDEEPDEEPGEESDEESSEESDEESVDQLHRDLKDVRKLLKDPQCHVIVYRKRNYYQKKVQIVVAVRGTNLLSHADLKEDLKISFQHLHKNERLVKIDKLVRELIKRYGCESICLTGHSLGAAIAFIVARQLYLDDKEVEGHFFALPFMPLDRIIRKIGSILHYEMSVCGRIPTLLGLDKHLEKFMEELTEWSASFVSSRFDLAEDAKKEFNMLMSWHPHIYVQKFDVISNGYIEFFRDTSSSSGLSRSTAFLRRLGMGPSAILITSKAELGTITSHGIDHWIDVEPLHFEALQIITNLRQVRDFKEL</sequence>
<dbReference type="Pfam" id="PF01764">
    <property type="entry name" value="Lipase_3"/>
    <property type="match status" value="1"/>
</dbReference>
<accession>A0A8T0IAE4</accession>
<comment type="caution">
    <text evidence="3">The sequence shown here is derived from an EMBL/GenBank/DDBJ whole genome shotgun (WGS) entry which is preliminary data.</text>
</comment>
<dbReference type="InterPro" id="IPR002921">
    <property type="entry name" value="Fungal_lipase-type"/>
</dbReference>
<dbReference type="GO" id="GO:0006629">
    <property type="term" value="P:lipid metabolic process"/>
    <property type="evidence" value="ECO:0007669"/>
    <property type="project" value="InterPro"/>
</dbReference>